<feature type="domain" description="PDZ" evidence="7">
    <location>
        <begin position="87"/>
        <end position="155"/>
    </location>
</feature>
<dbReference type="InterPro" id="IPR029045">
    <property type="entry name" value="ClpP/crotonase-like_dom_sf"/>
</dbReference>
<dbReference type="PANTHER" id="PTHR32060:SF30">
    <property type="entry name" value="CARBOXY-TERMINAL PROCESSING PROTEASE CTPA"/>
    <property type="match status" value="1"/>
</dbReference>
<dbReference type="GO" id="GO:0008236">
    <property type="term" value="F:serine-type peptidase activity"/>
    <property type="evidence" value="ECO:0007669"/>
    <property type="project" value="UniProtKB-KW"/>
</dbReference>
<evidence type="ECO:0000256" key="4">
    <source>
        <dbReference type="ARBA" id="ARBA00022825"/>
    </source>
</evidence>
<dbReference type="SUPFAM" id="SSF52096">
    <property type="entry name" value="ClpP/crotonase"/>
    <property type="match status" value="1"/>
</dbReference>
<keyword evidence="6" id="KW-0732">Signal</keyword>
<keyword evidence="3 5" id="KW-0378">Hydrolase</keyword>
<dbReference type="GO" id="GO:0004175">
    <property type="term" value="F:endopeptidase activity"/>
    <property type="evidence" value="ECO:0007669"/>
    <property type="project" value="TreeGrafter"/>
</dbReference>
<dbReference type="Gene3D" id="3.90.226.10">
    <property type="entry name" value="2-enoyl-CoA Hydratase, Chain A, domain 1"/>
    <property type="match status" value="1"/>
</dbReference>
<keyword evidence="9" id="KW-1185">Reference proteome</keyword>
<evidence type="ECO:0000256" key="1">
    <source>
        <dbReference type="ARBA" id="ARBA00009179"/>
    </source>
</evidence>
<name>A0A9X2WQC3_9GAMM</name>
<accession>A0A9X2WQC3</accession>
<dbReference type="NCBIfam" id="TIGR00225">
    <property type="entry name" value="prc"/>
    <property type="match status" value="1"/>
</dbReference>
<dbReference type="Gene3D" id="3.30.750.44">
    <property type="match status" value="1"/>
</dbReference>
<dbReference type="GO" id="GO:0006508">
    <property type="term" value="P:proteolysis"/>
    <property type="evidence" value="ECO:0007669"/>
    <property type="project" value="UniProtKB-KW"/>
</dbReference>
<evidence type="ECO:0000259" key="7">
    <source>
        <dbReference type="PROSITE" id="PS50106"/>
    </source>
</evidence>
<evidence type="ECO:0000256" key="6">
    <source>
        <dbReference type="SAM" id="SignalP"/>
    </source>
</evidence>
<dbReference type="PROSITE" id="PS50106">
    <property type="entry name" value="PDZ"/>
    <property type="match status" value="1"/>
</dbReference>
<comment type="caution">
    <text evidence="8">The sequence shown here is derived from an EMBL/GenBank/DDBJ whole genome shotgun (WGS) entry which is preliminary data.</text>
</comment>
<evidence type="ECO:0000313" key="8">
    <source>
        <dbReference type="EMBL" id="MCT7943644.1"/>
    </source>
</evidence>
<evidence type="ECO:0000256" key="3">
    <source>
        <dbReference type="ARBA" id="ARBA00022801"/>
    </source>
</evidence>
<dbReference type="InterPro" id="IPR004447">
    <property type="entry name" value="Peptidase_S41A"/>
</dbReference>
<dbReference type="CDD" id="cd07560">
    <property type="entry name" value="Peptidase_S41_CPP"/>
    <property type="match status" value="1"/>
</dbReference>
<dbReference type="GO" id="GO:0007165">
    <property type="term" value="P:signal transduction"/>
    <property type="evidence" value="ECO:0007669"/>
    <property type="project" value="TreeGrafter"/>
</dbReference>
<gene>
    <name evidence="8" type="ORF">NE535_17960</name>
</gene>
<dbReference type="EMBL" id="JAMTCD010000039">
    <property type="protein sequence ID" value="MCT7943644.1"/>
    <property type="molecule type" value="Genomic_DNA"/>
</dbReference>
<sequence>MYQLIRYICCFVLGASVALSLSISSSEQTPPKSIYYDADYPLLVDVIDTIETYYMDKVDRKSLINAAIKGVFDKLDPYSGFLSEDGYQALNNANRGEYFGFGFEVATDDGQITIVTPFKNSPAERAGIEAGDKIIKFNDTQVDETNFQSVLTEIRFHSTHNFAINLTLKKTNSHQEALLTLEPDFVYIQSIESQIIDGDIGYIHLTSFQEDATDAIVKQAKEWQNIALKGIILDVRNNPGGLLEQAISIADLFLEKGKIVSTNGRFFDANEVYYASNQSIFTNIPMAVLINKGSASASEVLAAALQENHRATLVGETSFGKGTVQSIIPMLGHSTAVKLTIANYSTPNGNYINEKGIDPDIEIAISSVTDLTNMPIIDSENVLENSYDQQVASAIAWIDGR</sequence>
<evidence type="ECO:0000256" key="5">
    <source>
        <dbReference type="RuleBase" id="RU004404"/>
    </source>
</evidence>
<dbReference type="InterPro" id="IPR036034">
    <property type="entry name" value="PDZ_sf"/>
</dbReference>
<dbReference type="Gene3D" id="2.30.42.10">
    <property type="match status" value="1"/>
</dbReference>
<dbReference type="InterPro" id="IPR001478">
    <property type="entry name" value="PDZ"/>
</dbReference>
<keyword evidence="4 5" id="KW-0720">Serine protease</keyword>
<dbReference type="InterPro" id="IPR005151">
    <property type="entry name" value="Tail-specific_protease"/>
</dbReference>
<dbReference type="SMART" id="SM00245">
    <property type="entry name" value="TSPc"/>
    <property type="match status" value="1"/>
</dbReference>
<dbReference type="AlphaFoldDB" id="A0A9X2WQC3"/>
<dbReference type="SUPFAM" id="SSF50156">
    <property type="entry name" value="PDZ domain-like"/>
    <property type="match status" value="1"/>
</dbReference>
<dbReference type="Pfam" id="PF13180">
    <property type="entry name" value="PDZ_2"/>
    <property type="match status" value="1"/>
</dbReference>
<dbReference type="PANTHER" id="PTHR32060">
    <property type="entry name" value="TAIL-SPECIFIC PROTEASE"/>
    <property type="match status" value="1"/>
</dbReference>
<dbReference type="Pfam" id="PF03572">
    <property type="entry name" value="Peptidase_S41"/>
    <property type="match status" value="1"/>
</dbReference>
<dbReference type="Proteomes" id="UP001155546">
    <property type="component" value="Unassembled WGS sequence"/>
</dbReference>
<organism evidence="8 9">
    <name type="scientific">Shewanella holmiensis</name>
    <dbReference type="NCBI Taxonomy" id="2952222"/>
    <lineage>
        <taxon>Bacteria</taxon>
        <taxon>Pseudomonadati</taxon>
        <taxon>Pseudomonadota</taxon>
        <taxon>Gammaproteobacteria</taxon>
        <taxon>Alteromonadales</taxon>
        <taxon>Shewanellaceae</taxon>
        <taxon>Shewanella</taxon>
    </lineage>
</organism>
<proteinExistence type="inferred from homology"/>
<reference evidence="8" key="1">
    <citation type="journal article" date="2023" name="Int. J. Syst. Evol. Microbiol.">
        <title>&lt;i&gt;Shewanella septentrionalis&lt;/i&gt; sp. nov. and &lt;i&gt;Shewanella holmiensis&lt;/i&gt; sp. nov., isolated from Baltic Sea water and sediments.</title>
        <authorList>
            <person name="Martin-Rodriguez A.J."/>
            <person name="Thorell K."/>
            <person name="Joffre E."/>
            <person name="Jensie-Markopoulos S."/>
            <person name="Moore E.R.B."/>
            <person name="Sjoling A."/>
        </authorList>
    </citation>
    <scope>NUCLEOTIDE SEQUENCE</scope>
    <source>
        <strain evidence="8">SP1S2-7</strain>
    </source>
</reference>
<comment type="similarity">
    <text evidence="1 5">Belongs to the peptidase S41A family.</text>
</comment>
<dbReference type="SMART" id="SM00228">
    <property type="entry name" value="PDZ"/>
    <property type="match status" value="1"/>
</dbReference>
<evidence type="ECO:0000313" key="9">
    <source>
        <dbReference type="Proteomes" id="UP001155546"/>
    </source>
</evidence>
<feature type="chain" id="PRO_5040779730" evidence="6">
    <location>
        <begin position="26"/>
        <end position="401"/>
    </location>
</feature>
<evidence type="ECO:0000256" key="2">
    <source>
        <dbReference type="ARBA" id="ARBA00022670"/>
    </source>
</evidence>
<protein>
    <submittedName>
        <fullName evidence="8">S41 family peptidase</fullName>
    </submittedName>
</protein>
<dbReference type="RefSeq" id="WP_261299961.1">
    <property type="nucleotide sequence ID" value="NZ_JAMTCD010000039.1"/>
</dbReference>
<dbReference type="GO" id="GO:0030288">
    <property type="term" value="C:outer membrane-bounded periplasmic space"/>
    <property type="evidence" value="ECO:0007669"/>
    <property type="project" value="TreeGrafter"/>
</dbReference>
<keyword evidence="2 5" id="KW-0645">Protease</keyword>
<feature type="signal peptide" evidence="6">
    <location>
        <begin position="1"/>
        <end position="25"/>
    </location>
</feature>